<dbReference type="InterPro" id="IPR002491">
    <property type="entry name" value="ABC_transptr_periplasmic_BD"/>
</dbReference>
<dbReference type="Proteomes" id="UP000578252">
    <property type="component" value="Unassembled WGS sequence"/>
</dbReference>
<feature type="domain" description="Fe/B12 periplasmic-binding" evidence="4">
    <location>
        <begin position="64"/>
        <end position="341"/>
    </location>
</feature>
<dbReference type="PROSITE" id="PS50983">
    <property type="entry name" value="FE_B12_PBP"/>
    <property type="match status" value="1"/>
</dbReference>
<evidence type="ECO:0000313" key="5">
    <source>
        <dbReference type="EMBL" id="NMW65052.1"/>
    </source>
</evidence>
<name>A0A7Y0U1F5_9ACTO</name>
<feature type="chain" id="PRO_5038470301" evidence="3">
    <location>
        <begin position="21"/>
        <end position="376"/>
    </location>
</feature>
<evidence type="ECO:0000313" key="6">
    <source>
        <dbReference type="Proteomes" id="UP000578252"/>
    </source>
</evidence>
<dbReference type="RefSeq" id="WP_169771901.1">
    <property type="nucleotide sequence ID" value="NZ_JABCUR010000004.1"/>
</dbReference>
<feature type="region of interest" description="Disordered" evidence="2">
    <location>
        <begin position="20"/>
        <end position="55"/>
    </location>
</feature>
<dbReference type="GO" id="GO:0071281">
    <property type="term" value="P:cellular response to iron ion"/>
    <property type="evidence" value="ECO:0007669"/>
    <property type="project" value="TreeGrafter"/>
</dbReference>
<dbReference type="SUPFAM" id="SSF53807">
    <property type="entry name" value="Helical backbone' metal receptor"/>
    <property type="match status" value="1"/>
</dbReference>
<dbReference type="Gene3D" id="3.40.50.1980">
    <property type="entry name" value="Nitrogenase molybdenum iron protein domain"/>
    <property type="match status" value="2"/>
</dbReference>
<protein>
    <submittedName>
        <fullName evidence="5">ABC transporter substrate-binding protein</fullName>
    </submittedName>
</protein>
<accession>A0A7Y0U1F5</accession>
<comment type="caution">
    <text evidence="5">The sequence shown here is derived from an EMBL/GenBank/DDBJ whole genome shotgun (WGS) entry which is preliminary data.</text>
</comment>
<reference evidence="5 6" key="1">
    <citation type="submission" date="2020-04" db="EMBL/GenBank/DDBJ databases">
        <title>Antimicrobial susceptibility and clonality of vaginal-derived multi-drug resistant Mobiluncus isolates in China.</title>
        <authorList>
            <person name="Zhang X."/>
        </authorList>
    </citation>
    <scope>NUCLEOTIDE SEQUENCE [LARGE SCALE GENOMIC DNA]</scope>
    <source>
        <strain evidence="5 6">13</strain>
    </source>
</reference>
<sequence length="376" mass="40754">MFRKSVALVVSILAVSLSLSGCTGKPEASPEASSKPEKTVEASGPREVTDHGGHKTQVPAKIEKVAFEQIPLMSTFVAFHDGKAPGLVATSKHIVNQMDGTILAEKVPEALKVDTSFDDSGVPNGESLAAIKPDVVFNNCFNKKNSEIIDAVGLPRVGFSTMGAPTETYVKWFKLLEDVYGEPGKMDGKIAAGKKLIDDAQARVNKINAGQKKSVMVVMKAAPGKLIVAGGKPGWFTDSWANRMNFNSVTTGSEQVVMPVNAEQIAAWNPDVILVTGKGMSNMTAKEILNNKIEGLDLSGLRAVQNKQVYTTQLGMWNWFTPNPDAPVVANWMGQKLYPEQFKDVDLVKMVQEHYKTTYGWDLDTAKAEKILDPDA</sequence>
<evidence type="ECO:0000259" key="4">
    <source>
        <dbReference type="PROSITE" id="PS50983"/>
    </source>
</evidence>
<feature type="signal peptide" evidence="3">
    <location>
        <begin position="1"/>
        <end position="20"/>
    </location>
</feature>
<evidence type="ECO:0000256" key="3">
    <source>
        <dbReference type="SAM" id="SignalP"/>
    </source>
</evidence>
<dbReference type="PANTHER" id="PTHR30535">
    <property type="entry name" value="VITAMIN B12-BINDING PROTEIN"/>
    <property type="match status" value="1"/>
</dbReference>
<organism evidence="5 6">
    <name type="scientific">Mobiluncus mulieris</name>
    <dbReference type="NCBI Taxonomy" id="2052"/>
    <lineage>
        <taxon>Bacteria</taxon>
        <taxon>Bacillati</taxon>
        <taxon>Actinomycetota</taxon>
        <taxon>Actinomycetes</taxon>
        <taxon>Actinomycetales</taxon>
        <taxon>Actinomycetaceae</taxon>
        <taxon>Mobiluncus</taxon>
    </lineage>
</organism>
<evidence type="ECO:0000256" key="2">
    <source>
        <dbReference type="SAM" id="MobiDB-lite"/>
    </source>
</evidence>
<proteinExistence type="inferred from homology"/>
<dbReference type="Pfam" id="PF01497">
    <property type="entry name" value="Peripla_BP_2"/>
    <property type="match status" value="1"/>
</dbReference>
<dbReference type="EMBL" id="JABCUR010000004">
    <property type="protein sequence ID" value="NMW65052.1"/>
    <property type="molecule type" value="Genomic_DNA"/>
</dbReference>
<dbReference type="PROSITE" id="PS51257">
    <property type="entry name" value="PROKAR_LIPOPROTEIN"/>
    <property type="match status" value="1"/>
</dbReference>
<evidence type="ECO:0000256" key="1">
    <source>
        <dbReference type="ARBA" id="ARBA00008814"/>
    </source>
</evidence>
<keyword evidence="3" id="KW-0732">Signal</keyword>
<dbReference type="InterPro" id="IPR050902">
    <property type="entry name" value="ABC_Transporter_SBP"/>
</dbReference>
<dbReference type="PANTHER" id="PTHR30535:SF34">
    <property type="entry name" value="MOLYBDATE-BINDING PROTEIN MOLA"/>
    <property type="match status" value="1"/>
</dbReference>
<dbReference type="AlphaFoldDB" id="A0A7Y0U1F5"/>
<comment type="similarity">
    <text evidence="1">Belongs to the bacterial solute-binding protein 8 family.</text>
</comment>
<gene>
    <name evidence="5" type="ORF">HHJ78_05800</name>
</gene>